<keyword evidence="6 8" id="KW-0030">Aminoacyl-tRNA synthetase</keyword>
<feature type="domain" description="Valyl-tRNA synthetase tRNA-binding arm" evidence="11">
    <location>
        <begin position="845"/>
        <end position="910"/>
    </location>
</feature>
<keyword evidence="2 8" id="KW-0436">Ligase</keyword>
<dbReference type="InterPro" id="IPR002303">
    <property type="entry name" value="Valyl-tRNA_ligase"/>
</dbReference>
<accession>A0ABV9Z0V6</accession>
<reference evidence="13" key="1">
    <citation type="journal article" date="2019" name="Int. J. Syst. Evol. Microbiol.">
        <title>The Global Catalogue of Microorganisms (GCM) 10K type strain sequencing project: providing services to taxonomists for standard genome sequencing and annotation.</title>
        <authorList>
            <consortium name="The Broad Institute Genomics Platform"/>
            <consortium name="The Broad Institute Genome Sequencing Center for Infectious Disease"/>
            <person name="Wu L."/>
            <person name="Ma J."/>
        </authorList>
    </citation>
    <scope>NUCLEOTIDE SEQUENCE [LARGE SCALE GENOMIC DNA]</scope>
    <source>
        <strain evidence="13">CGMCC 1.16444</strain>
    </source>
</reference>
<dbReference type="Pfam" id="PF10458">
    <property type="entry name" value="Val_tRNA-synt_C"/>
    <property type="match status" value="1"/>
</dbReference>
<dbReference type="InterPro" id="IPR001412">
    <property type="entry name" value="aa-tRNA-synth_I_CS"/>
</dbReference>
<feature type="short sequence motif" description="'KMSKS' region" evidence="8">
    <location>
        <begin position="556"/>
        <end position="560"/>
    </location>
</feature>
<evidence type="ECO:0000256" key="7">
    <source>
        <dbReference type="ARBA" id="ARBA00047552"/>
    </source>
</evidence>
<dbReference type="InterPro" id="IPR010978">
    <property type="entry name" value="tRNA-bd_arm"/>
</dbReference>
<evidence type="ECO:0000259" key="9">
    <source>
        <dbReference type="Pfam" id="PF00133"/>
    </source>
</evidence>
<dbReference type="Gene3D" id="1.10.287.380">
    <property type="entry name" value="Valyl-tRNA synthetase, C-terminal domain"/>
    <property type="match status" value="1"/>
</dbReference>
<dbReference type="InterPro" id="IPR009008">
    <property type="entry name" value="Val/Leu/Ile-tRNA-synth_edit"/>
</dbReference>
<evidence type="ECO:0000256" key="4">
    <source>
        <dbReference type="ARBA" id="ARBA00022840"/>
    </source>
</evidence>
<gene>
    <name evidence="8" type="primary">valS</name>
    <name evidence="12" type="ORF">ACFPFW_08700</name>
</gene>
<dbReference type="InterPro" id="IPR037118">
    <property type="entry name" value="Val-tRNA_synth_C_sf"/>
</dbReference>
<dbReference type="InterPro" id="IPR013155">
    <property type="entry name" value="M/V/L/I-tRNA-synth_anticd-bd"/>
</dbReference>
<evidence type="ECO:0000313" key="13">
    <source>
        <dbReference type="Proteomes" id="UP001595796"/>
    </source>
</evidence>
<evidence type="ECO:0000313" key="12">
    <source>
        <dbReference type="EMBL" id="MFC5068094.1"/>
    </source>
</evidence>
<evidence type="ECO:0000256" key="3">
    <source>
        <dbReference type="ARBA" id="ARBA00022741"/>
    </source>
</evidence>
<comment type="catalytic activity">
    <reaction evidence="7 8">
        <text>tRNA(Val) + L-valine + ATP = L-valyl-tRNA(Val) + AMP + diphosphate</text>
        <dbReference type="Rhea" id="RHEA:10704"/>
        <dbReference type="Rhea" id="RHEA-COMP:9672"/>
        <dbReference type="Rhea" id="RHEA-COMP:9708"/>
        <dbReference type="ChEBI" id="CHEBI:30616"/>
        <dbReference type="ChEBI" id="CHEBI:33019"/>
        <dbReference type="ChEBI" id="CHEBI:57762"/>
        <dbReference type="ChEBI" id="CHEBI:78442"/>
        <dbReference type="ChEBI" id="CHEBI:78537"/>
        <dbReference type="ChEBI" id="CHEBI:456215"/>
        <dbReference type="EC" id="6.1.1.9"/>
    </reaction>
</comment>
<keyword evidence="13" id="KW-1185">Reference proteome</keyword>
<dbReference type="GO" id="GO:0004832">
    <property type="term" value="F:valine-tRNA ligase activity"/>
    <property type="evidence" value="ECO:0007669"/>
    <property type="project" value="UniProtKB-EC"/>
</dbReference>
<dbReference type="SUPFAM" id="SSF50677">
    <property type="entry name" value="ValRS/IleRS/LeuRS editing domain"/>
    <property type="match status" value="1"/>
</dbReference>
<feature type="coiled-coil region" evidence="8">
    <location>
        <begin position="877"/>
        <end position="912"/>
    </location>
</feature>
<dbReference type="PRINTS" id="PR00986">
    <property type="entry name" value="TRNASYNTHVAL"/>
</dbReference>
<protein>
    <recommendedName>
        <fullName evidence="8">Valine--tRNA ligase</fullName>
        <ecNumber evidence="8">6.1.1.9</ecNumber>
    </recommendedName>
    <alternativeName>
        <fullName evidence="8">Valyl-tRNA synthetase</fullName>
        <shortName evidence="8">ValRS</shortName>
    </alternativeName>
</protein>
<comment type="caution">
    <text evidence="12">The sequence shown here is derived from an EMBL/GenBank/DDBJ whole genome shotgun (WGS) entry which is preliminary data.</text>
</comment>
<dbReference type="Pfam" id="PF00133">
    <property type="entry name" value="tRNA-synt_1"/>
    <property type="match status" value="1"/>
</dbReference>
<evidence type="ECO:0000256" key="8">
    <source>
        <dbReference type="HAMAP-Rule" id="MF_02004"/>
    </source>
</evidence>
<dbReference type="EC" id="6.1.1.9" evidence="8"/>
<dbReference type="Gene3D" id="3.90.740.10">
    <property type="entry name" value="Valyl/Leucyl/Isoleucyl-tRNA synthetase, editing domain"/>
    <property type="match status" value="1"/>
</dbReference>
<feature type="domain" description="Aminoacyl-tRNA synthetase class Ia" evidence="9">
    <location>
        <begin position="17"/>
        <end position="595"/>
    </location>
</feature>
<dbReference type="PANTHER" id="PTHR11946:SF93">
    <property type="entry name" value="VALINE--TRNA LIGASE, CHLOROPLASTIC_MITOCHONDRIAL 2"/>
    <property type="match status" value="1"/>
</dbReference>
<dbReference type="PANTHER" id="PTHR11946">
    <property type="entry name" value="VALYL-TRNA SYNTHETASES"/>
    <property type="match status" value="1"/>
</dbReference>
<dbReference type="CDD" id="cd07962">
    <property type="entry name" value="Anticodon_Ia_Val"/>
    <property type="match status" value="1"/>
</dbReference>
<dbReference type="SUPFAM" id="SSF47323">
    <property type="entry name" value="Anticodon-binding domain of a subclass of class I aminoacyl-tRNA synthetases"/>
    <property type="match status" value="1"/>
</dbReference>
<dbReference type="HAMAP" id="MF_02004">
    <property type="entry name" value="Val_tRNA_synth_type1"/>
    <property type="match status" value="1"/>
</dbReference>
<dbReference type="InterPro" id="IPR019499">
    <property type="entry name" value="Val-tRNA_synth_tRNA-bd"/>
</dbReference>
<comment type="function">
    <text evidence="8">Catalyzes the attachment of valine to tRNA(Val). As ValRS can inadvertently accommodate and process structurally similar amino acids such as threonine, to avoid such errors, it has a 'posttransfer' editing activity that hydrolyzes mischarged Thr-tRNA(Val) in a tRNA-dependent manner.</text>
</comment>
<dbReference type="Gene3D" id="1.10.730.10">
    <property type="entry name" value="Isoleucyl-tRNA Synthetase, Domain 1"/>
    <property type="match status" value="1"/>
</dbReference>
<dbReference type="EMBL" id="JBHSJF010000006">
    <property type="protein sequence ID" value="MFC5068094.1"/>
    <property type="molecule type" value="Genomic_DNA"/>
</dbReference>
<evidence type="ECO:0000256" key="6">
    <source>
        <dbReference type="ARBA" id="ARBA00023146"/>
    </source>
</evidence>
<evidence type="ECO:0000259" key="11">
    <source>
        <dbReference type="Pfam" id="PF10458"/>
    </source>
</evidence>
<comment type="subunit">
    <text evidence="8">Monomer.</text>
</comment>
<evidence type="ECO:0000256" key="5">
    <source>
        <dbReference type="ARBA" id="ARBA00022917"/>
    </source>
</evidence>
<organism evidence="12 13">
    <name type="scientific">Flaviflagellibacter deserti</name>
    <dbReference type="NCBI Taxonomy" id="2267266"/>
    <lineage>
        <taxon>Bacteria</taxon>
        <taxon>Pseudomonadati</taxon>
        <taxon>Pseudomonadota</taxon>
        <taxon>Alphaproteobacteria</taxon>
        <taxon>Hyphomicrobiales</taxon>
        <taxon>Flaviflagellibacter</taxon>
    </lineage>
</organism>
<keyword evidence="8" id="KW-0175">Coiled coil</keyword>
<dbReference type="Gene3D" id="3.40.50.620">
    <property type="entry name" value="HUPs"/>
    <property type="match status" value="2"/>
</dbReference>
<proteinExistence type="inferred from homology"/>
<comment type="domain">
    <text evidence="8">ValRS has two distinct active sites: one for aminoacylation and one for editing. The misactivated threonine is translocated from the active site to the editing site.</text>
</comment>
<dbReference type="InterPro" id="IPR014729">
    <property type="entry name" value="Rossmann-like_a/b/a_fold"/>
</dbReference>
<evidence type="ECO:0000256" key="1">
    <source>
        <dbReference type="ARBA" id="ARBA00022490"/>
    </source>
</evidence>
<keyword evidence="5 8" id="KW-0648">Protein biosynthesis</keyword>
<dbReference type="Proteomes" id="UP001595796">
    <property type="component" value="Unassembled WGS sequence"/>
</dbReference>
<dbReference type="RefSeq" id="WP_114957590.1">
    <property type="nucleotide sequence ID" value="NZ_JBHSJF010000006.1"/>
</dbReference>
<evidence type="ECO:0000256" key="2">
    <source>
        <dbReference type="ARBA" id="ARBA00022598"/>
    </source>
</evidence>
<feature type="binding site" evidence="8">
    <location>
        <position position="559"/>
    </location>
    <ligand>
        <name>ATP</name>
        <dbReference type="ChEBI" id="CHEBI:30616"/>
    </ligand>
</feature>
<dbReference type="SUPFAM" id="SSF52374">
    <property type="entry name" value="Nucleotidylyl transferase"/>
    <property type="match status" value="1"/>
</dbReference>
<dbReference type="InterPro" id="IPR009080">
    <property type="entry name" value="tRNAsynth_Ia_anticodon-bd"/>
</dbReference>
<dbReference type="PROSITE" id="PS00178">
    <property type="entry name" value="AA_TRNA_LIGASE_I"/>
    <property type="match status" value="1"/>
</dbReference>
<dbReference type="CDD" id="cd00817">
    <property type="entry name" value="ValRS_core"/>
    <property type="match status" value="1"/>
</dbReference>
<dbReference type="Pfam" id="PF08264">
    <property type="entry name" value="Anticodon_1"/>
    <property type="match status" value="1"/>
</dbReference>
<feature type="short sequence motif" description="'HIGH' region" evidence="8">
    <location>
        <begin position="46"/>
        <end position="56"/>
    </location>
</feature>
<keyword evidence="4 8" id="KW-0067">ATP-binding</keyword>
<dbReference type="InterPro" id="IPR033705">
    <property type="entry name" value="Anticodon_Ia_Val"/>
</dbReference>
<dbReference type="SUPFAM" id="SSF46589">
    <property type="entry name" value="tRNA-binding arm"/>
    <property type="match status" value="1"/>
</dbReference>
<keyword evidence="1 8" id="KW-0963">Cytoplasm</keyword>
<dbReference type="NCBIfam" id="NF004349">
    <property type="entry name" value="PRK05729.1"/>
    <property type="match status" value="1"/>
</dbReference>
<dbReference type="InterPro" id="IPR002300">
    <property type="entry name" value="aa-tRNA-synth_Ia"/>
</dbReference>
<comment type="subcellular location">
    <subcellularLocation>
        <location evidence="8">Cytoplasm</location>
    </subcellularLocation>
</comment>
<keyword evidence="3 8" id="KW-0547">Nucleotide-binding</keyword>
<sequence length="913" mass="103127">MPIEKTYQPAEIEERISEAWNKAQAFKAGANAKPGAESFSIVIPPPNVTGSLHMGHALNNTLQDVLTRFERMRGKDVLWQPGMDHAGIATQMVVERQLAERQEPSRRDMGREKFIERVWAWKEESGGTIINQLKRLGASCDFSRERFTMDEGLSQAVRKVFVELHRKGLIYKDKRLVNWDPKLRTAVSDLEVETREVKGHMWRFAYPLAEGPVDGIAEIVIATTRPETMLGDGAVAVHPSDERYRNLIGKMVRLPVAERLIPIIADEYPDPEFGSGAVKITGAHDFNDFEVARRHDIPLFMLMDEDARMSDNVPERYLGLDRFEARKMVVAEIEEMGLLRGIEDKVIPQPFGDRSGVVLEPMLTDQWWVDAKTLAQPALAAVRGGKTNFVPKNWEKTYFEWLENIQPWCVSRQLWWGHQIPAWYDPHGHVYVEESREDALRAAILRNETENMLSDDEAESIHQELLGGPQSDFLIQDEDVLDTWFSSALWPFSTMGWPDETPELKRYYPTSVLVTGFDIIFFWVARMMMMGIEFMGEVPFKDVYIHALVRDEKGAKMSKSKGNVIDPLELMDEFGADAVRFTLAAMAAQGRDIKLAKSRIEGYRNFATKLWNATRFAEMNQCAVVPGFDPSSVTTTLNKWIVGEAARTVKETSAAIEAYRFNDAANAVYRFAWSIFCDWYLELAKPVLQSETDSAERTETRATVSWTLDQIVALLHPFMPFITEELWAVTAPAGGRAKLLALSDWPELPKSDTEAAEAEIGWLVDMISEVRSVRTEMNVPGGAQIPLLLIGASAEVQAWARRYEDALRRQARLSGIDFADSAPAGAVQLLVRGGVGALPIADVVDLGAERTRLSKEIGKIVDEIDKIDKKLGNPDFLARAKEEVVEEQRERREEAEARRMKLADALERLKVVA</sequence>
<evidence type="ECO:0000259" key="10">
    <source>
        <dbReference type="Pfam" id="PF08264"/>
    </source>
</evidence>
<dbReference type="NCBIfam" id="TIGR00422">
    <property type="entry name" value="valS"/>
    <property type="match status" value="1"/>
</dbReference>
<comment type="domain">
    <text evidence="8">The C-terminal coiled-coil domain is crucial for aminoacylation activity.</text>
</comment>
<name>A0ABV9Z0V6_9HYPH</name>
<comment type="similarity">
    <text evidence="8">Belongs to the class-I aminoacyl-tRNA synthetase family. ValS type 1 subfamily.</text>
</comment>
<feature type="domain" description="Methionyl/Valyl/Leucyl/Isoleucyl-tRNA synthetase anticodon-binding" evidence="10">
    <location>
        <begin position="638"/>
        <end position="785"/>
    </location>
</feature>